<keyword evidence="1" id="KW-0732">Signal</keyword>
<dbReference type="Gene3D" id="2.130.10.10">
    <property type="entry name" value="YVTN repeat-like/Quinoprotein amine dehydrogenase"/>
    <property type="match status" value="3"/>
</dbReference>
<dbReference type="SUPFAM" id="SSF63829">
    <property type="entry name" value="Calcium-dependent phosphotriesterase"/>
    <property type="match status" value="1"/>
</dbReference>
<dbReference type="EMBL" id="JAYGIL010000020">
    <property type="protein sequence ID" value="MEA5404363.1"/>
    <property type="molecule type" value="Genomic_DNA"/>
</dbReference>
<dbReference type="InterPro" id="IPR007110">
    <property type="entry name" value="Ig-like_dom"/>
</dbReference>
<evidence type="ECO:0000313" key="3">
    <source>
        <dbReference type="EMBL" id="MEA5404363.1"/>
    </source>
</evidence>
<feature type="domain" description="Ig-like" evidence="2">
    <location>
        <begin position="730"/>
        <end position="824"/>
    </location>
</feature>
<organism evidence="3 4">
    <name type="scientific">Arcicella gelida</name>
    <dbReference type="NCBI Taxonomy" id="2984195"/>
    <lineage>
        <taxon>Bacteria</taxon>
        <taxon>Pseudomonadati</taxon>
        <taxon>Bacteroidota</taxon>
        <taxon>Cytophagia</taxon>
        <taxon>Cytophagales</taxon>
        <taxon>Flectobacillaceae</taxon>
        <taxon>Arcicella</taxon>
    </lineage>
</organism>
<sequence>MYKVLQTLVIFFFYTFSFSTTHAQQWKAYSSLGDDNCLFSAKDSTLWVGTEGGILHYDKDYKLIAFYNQNDGLDSLITSIKEDIYGNIWASCSSRYLSIISNLSYNKTFVFDGSVWIDANILGKPFITAEPLLFYSKDGSEWISYDKGSKFVQVGKDSVYTSYDWVKQGIKSFDNKSLLVDSKGHFWKINEASFWNFEGDKWRKYDNTNSSLPKNYGYNNNAAIDHNDNIYFTTFSDELFKFNTLLKTSTLIPTPNKVVYNLLTTRNGDILVTANGNVYRLDNQDLTLFTPTFKAGHIIYEDTQKNLIITNGYSSNASITLLKDNIFTQLDLPQVKNFCYYGIKNATTDAKDRIWASDGSIVMRFNEKNGEVDIVPLEWYQSISTFCQGEGNDFWLGSYNSVIQVKQDDGIILKTNVLDVGIITKMLRDKNQSIWALSYKYSQKGFKYFLSYYDKKLWKTFDLNGEAEIAINPIAGVYVMFSNGLFIHDGISLKAINYINFPSYAIRLINDANSGLYVIARKDANDYNKDLYQLVGNKFEKIDVPNEFVIGLDSYSNNFLVDSKGNFWSIAGGKIQMYNRKTITTFQNPFVPEGVFNLNGYGTIHESKDGRFWFGSYGKFSILTLDCKNPLPTSLRTEKMDGFGTGQTQLSVNESSASSFVWQISKDKGVTWRAITNFDSSYAGLRTNQLTVNQVKIRDNNIIYRCLVNGECNSVLSDTISIQAKQCELPQTTLQPTAQTTTEKSSAQFFINVSGASAYQWQVSTDKGVTWNMISSSDTLYRGQETNTLNIVSANLSQNTYQYRCEIKNDCYTIYSSAAPLEVTMILGLDNFERTVQAYPNPANDKIYVKVPAKTYTLSLINSNDATIKQVSNQDYINVKDIPNGFYILLIESGKERQSIKVQVLK</sequence>
<dbReference type="InterPro" id="IPR015943">
    <property type="entry name" value="WD40/YVTN_repeat-like_dom_sf"/>
</dbReference>
<keyword evidence="4" id="KW-1185">Reference proteome</keyword>
<proteinExistence type="predicted"/>
<reference evidence="3 4" key="1">
    <citation type="submission" date="2023-12" db="EMBL/GenBank/DDBJ databases">
        <title>Novel species of the genus Arcicella isolated from rivers.</title>
        <authorList>
            <person name="Lu H."/>
        </authorList>
    </citation>
    <scope>NUCLEOTIDE SEQUENCE [LARGE SCALE GENOMIC DNA]</scope>
    <source>
        <strain evidence="3 4">DC2W</strain>
    </source>
</reference>
<feature type="signal peptide" evidence="1">
    <location>
        <begin position="1"/>
        <end position="23"/>
    </location>
</feature>
<protein>
    <submittedName>
        <fullName evidence="3">T9SS type A sorting domain-containing protein</fullName>
    </submittedName>
</protein>
<dbReference type="InterPro" id="IPR026444">
    <property type="entry name" value="Secre_tail"/>
</dbReference>
<evidence type="ECO:0000256" key="1">
    <source>
        <dbReference type="SAM" id="SignalP"/>
    </source>
</evidence>
<dbReference type="Proteomes" id="UP001303899">
    <property type="component" value="Unassembled WGS sequence"/>
</dbReference>
<accession>A0ABU5S7A7</accession>
<feature type="chain" id="PRO_5046081140" evidence="1">
    <location>
        <begin position="24"/>
        <end position="906"/>
    </location>
</feature>
<dbReference type="SUPFAM" id="SSF50939">
    <property type="entry name" value="Sialidases"/>
    <property type="match status" value="1"/>
</dbReference>
<evidence type="ECO:0000259" key="2">
    <source>
        <dbReference type="PROSITE" id="PS50835"/>
    </source>
</evidence>
<dbReference type="PROSITE" id="PS50835">
    <property type="entry name" value="IG_LIKE"/>
    <property type="match status" value="1"/>
</dbReference>
<name>A0ABU5S7A7_9BACT</name>
<gene>
    <name evidence="3" type="ORF">VB776_15630</name>
</gene>
<dbReference type="RefSeq" id="WP_323697692.1">
    <property type="nucleotide sequence ID" value="NZ_JAYGIL010000020.1"/>
</dbReference>
<evidence type="ECO:0000313" key="4">
    <source>
        <dbReference type="Proteomes" id="UP001303899"/>
    </source>
</evidence>
<comment type="caution">
    <text evidence="3">The sequence shown here is derived from an EMBL/GenBank/DDBJ whole genome shotgun (WGS) entry which is preliminary data.</text>
</comment>
<dbReference type="InterPro" id="IPR036278">
    <property type="entry name" value="Sialidase_sf"/>
</dbReference>
<dbReference type="Pfam" id="PF18962">
    <property type="entry name" value="Por_Secre_tail"/>
    <property type="match status" value="1"/>
</dbReference>